<dbReference type="GO" id="GO:0001868">
    <property type="term" value="P:regulation of complement activation, lectin pathway"/>
    <property type="evidence" value="ECO:0007669"/>
    <property type="project" value="UniProtKB-ARBA"/>
</dbReference>
<dbReference type="GO" id="GO:0042806">
    <property type="term" value="F:fucose binding"/>
    <property type="evidence" value="ECO:0007669"/>
    <property type="project" value="UniProtKB-ARBA"/>
</dbReference>
<dbReference type="PANTHER" id="PTHR45713">
    <property type="entry name" value="FTP DOMAIN-CONTAINING PROTEIN"/>
    <property type="match status" value="1"/>
</dbReference>
<comment type="subunit">
    <text evidence="3">Homotrimer.</text>
</comment>
<dbReference type="AlphaFoldDB" id="A0A7D9L1Z8"/>
<evidence type="ECO:0000256" key="3">
    <source>
        <dbReference type="ARBA" id="ARBA00011233"/>
    </source>
</evidence>
<dbReference type="PANTHER" id="PTHR45713:SF6">
    <property type="entry name" value="F5_8 TYPE C DOMAIN-CONTAINING PROTEIN"/>
    <property type="match status" value="1"/>
</dbReference>
<evidence type="ECO:0000256" key="6">
    <source>
        <dbReference type="ARBA" id="ARBA00022837"/>
    </source>
</evidence>
<protein>
    <submittedName>
        <fullName evidence="8">Uncharacterized protein</fullName>
    </submittedName>
</protein>
<dbReference type="EMBL" id="CACRXK020011693">
    <property type="protein sequence ID" value="CAB4021899.1"/>
    <property type="molecule type" value="Genomic_DNA"/>
</dbReference>
<dbReference type="InterPro" id="IPR008979">
    <property type="entry name" value="Galactose-bd-like_sf"/>
</dbReference>
<organism evidence="8 9">
    <name type="scientific">Paramuricea clavata</name>
    <name type="common">Red gorgonian</name>
    <name type="synonym">Violescent sea-whip</name>
    <dbReference type="NCBI Taxonomy" id="317549"/>
    <lineage>
        <taxon>Eukaryota</taxon>
        <taxon>Metazoa</taxon>
        <taxon>Cnidaria</taxon>
        <taxon>Anthozoa</taxon>
        <taxon>Octocorallia</taxon>
        <taxon>Malacalcyonacea</taxon>
        <taxon>Plexauridae</taxon>
        <taxon>Paramuricea</taxon>
    </lineage>
</organism>
<dbReference type="InterPro" id="IPR006585">
    <property type="entry name" value="FTP1"/>
</dbReference>
<evidence type="ECO:0000256" key="2">
    <source>
        <dbReference type="ARBA" id="ARBA00010147"/>
    </source>
</evidence>
<dbReference type="OrthoDB" id="2150145at2759"/>
<comment type="similarity">
    <text evidence="2">Belongs to the fucolectin family.</text>
</comment>
<dbReference type="PROSITE" id="PS50234">
    <property type="entry name" value="VWFA"/>
    <property type="match status" value="1"/>
</dbReference>
<gene>
    <name evidence="8" type="ORF">PACLA_8A065825</name>
</gene>
<evidence type="ECO:0000313" key="9">
    <source>
        <dbReference type="Proteomes" id="UP001152795"/>
    </source>
</evidence>
<comment type="caution">
    <text evidence="8">The sequence shown here is derived from an EMBL/GenBank/DDBJ whole genome shotgun (WGS) entry which is preliminary data.</text>
</comment>
<keyword evidence="5" id="KW-0430">Lectin</keyword>
<dbReference type="Gene3D" id="3.40.50.410">
    <property type="entry name" value="von Willebrand factor, type A domain"/>
    <property type="match status" value="1"/>
</dbReference>
<keyword evidence="9" id="KW-1185">Reference proteome</keyword>
<evidence type="ECO:0000313" key="8">
    <source>
        <dbReference type="EMBL" id="CAB4021899.1"/>
    </source>
</evidence>
<sequence>MYSLAFETAFDCFVNSSSTDKGKNIILFLTDGEPSDDPSTKIYPSLTQGQQQMNNSVSILAYGLGTGISRNRNAKEVLTNIATENRGHFTIIKDGSKEKLNSAFGSYYQYFVTAIGNVALGKQASQSSVMLKQFPNLAVNGRVDGKCSQTNYEENPWWRVDLQDEYYIMAVDISNCCNNIMKNIEVHVGNNEIRELNKICGHINVLKDKENHIILCPADLSGRYVHLGVRGRNKSFSICEVRVYQVLAPSLTLSMPCTNENGTMFGVSAVDISLSDVFSQLISLSYGQYSYAVVIDVKGRVWIHPRSPKPEESRLGPSLLPLQIYESWANKEIMKTILNQPSGHVKLNK</sequence>
<dbReference type="SMART" id="SM00607">
    <property type="entry name" value="FTP"/>
    <property type="match status" value="1"/>
</dbReference>
<dbReference type="InterPro" id="IPR036465">
    <property type="entry name" value="vWFA_dom_sf"/>
</dbReference>
<comment type="function">
    <text evidence="1">Acts as a defensive agent. Recognizes blood group fucosylated oligosaccharides including A, B, H and Lewis B-type antigens. Does not recognize Lewis A antigen and has low affinity for monovalent haptens.</text>
</comment>
<dbReference type="InterPro" id="IPR051941">
    <property type="entry name" value="BG_Antigen-Binding_Lectin"/>
</dbReference>
<dbReference type="Gene3D" id="3.30.450.20">
    <property type="entry name" value="PAS domain"/>
    <property type="match status" value="1"/>
</dbReference>
<dbReference type="GO" id="GO:0010185">
    <property type="term" value="P:regulation of cellular defense response"/>
    <property type="evidence" value="ECO:0007669"/>
    <property type="project" value="UniProtKB-ARBA"/>
</dbReference>
<evidence type="ECO:0000256" key="5">
    <source>
        <dbReference type="ARBA" id="ARBA00022734"/>
    </source>
</evidence>
<evidence type="ECO:0000256" key="4">
    <source>
        <dbReference type="ARBA" id="ARBA00022723"/>
    </source>
</evidence>
<dbReference type="InterPro" id="IPR002035">
    <property type="entry name" value="VWF_A"/>
</dbReference>
<accession>A0A7D9L1Z8</accession>
<reference evidence="8" key="1">
    <citation type="submission" date="2020-04" db="EMBL/GenBank/DDBJ databases">
        <authorList>
            <person name="Alioto T."/>
            <person name="Alioto T."/>
            <person name="Gomez Garrido J."/>
        </authorList>
    </citation>
    <scope>NUCLEOTIDE SEQUENCE</scope>
    <source>
        <strain evidence="8">A484AB</strain>
    </source>
</reference>
<proteinExistence type="inferred from homology"/>
<feature type="non-terminal residue" evidence="8">
    <location>
        <position position="349"/>
    </location>
</feature>
<dbReference type="GO" id="GO:0046872">
    <property type="term" value="F:metal ion binding"/>
    <property type="evidence" value="ECO:0007669"/>
    <property type="project" value="UniProtKB-KW"/>
</dbReference>
<dbReference type="Gene3D" id="2.60.120.260">
    <property type="entry name" value="Galactose-binding domain-like"/>
    <property type="match status" value="1"/>
</dbReference>
<keyword evidence="6" id="KW-0106">Calcium</keyword>
<keyword evidence="4" id="KW-0479">Metal-binding</keyword>
<evidence type="ECO:0000256" key="7">
    <source>
        <dbReference type="ARBA" id="ARBA00023157"/>
    </source>
</evidence>
<dbReference type="SUPFAM" id="SSF53300">
    <property type="entry name" value="vWA-like"/>
    <property type="match status" value="1"/>
</dbReference>
<keyword evidence="7" id="KW-1015">Disulfide bond</keyword>
<evidence type="ECO:0000256" key="1">
    <source>
        <dbReference type="ARBA" id="ARBA00002219"/>
    </source>
</evidence>
<dbReference type="Pfam" id="PF22633">
    <property type="entry name" value="F5_F8_type_C_2"/>
    <property type="match status" value="1"/>
</dbReference>
<dbReference type="SUPFAM" id="SSF49785">
    <property type="entry name" value="Galactose-binding domain-like"/>
    <property type="match status" value="1"/>
</dbReference>
<name>A0A7D9L1Z8_PARCT</name>
<dbReference type="Proteomes" id="UP001152795">
    <property type="component" value="Unassembled WGS sequence"/>
</dbReference>